<proteinExistence type="inferred from homology"/>
<dbReference type="RefSeq" id="WP_141915474.1">
    <property type="nucleotide sequence ID" value="NZ_BAAAYS010000001.1"/>
</dbReference>
<keyword evidence="6" id="KW-1185">Reference proteome</keyword>
<evidence type="ECO:0000259" key="4">
    <source>
        <dbReference type="PROSITE" id="PS50983"/>
    </source>
</evidence>
<name>A0A543I4V9_9MICO</name>
<dbReference type="PANTHER" id="PTHR30535">
    <property type="entry name" value="VITAMIN B12-BINDING PROTEIN"/>
    <property type="match status" value="1"/>
</dbReference>
<evidence type="ECO:0000313" key="5">
    <source>
        <dbReference type="EMBL" id="TQM65638.1"/>
    </source>
</evidence>
<dbReference type="PROSITE" id="PS51257">
    <property type="entry name" value="PROKAR_LIPOPROTEIN"/>
    <property type="match status" value="1"/>
</dbReference>
<evidence type="ECO:0000256" key="3">
    <source>
        <dbReference type="SAM" id="SignalP"/>
    </source>
</evidence>
<comment type="caution">
    <text evidence="5">The sequence shown here is derived from an EMBL/GenBank/DDBJ whole genome shotgun (WGS) entry which is preliminary data.</text>
</comment>
<dbReference type="Pfam" id="PF01497">
    <property type="entry name" value="Peripla_BP_2"/>
    <property type="match status" value="1"/>
</dbReference>
<dbReference type="Proteomes" id="UP000318331">
    <property type="component" value="Unassembled WGS sequence"/>
</dbReference>
<dbReference type="OrthoDB" id="9797736at2"/>
<keyword evidence="3" id="KW-0732">Signal</keyword>
<feature type="signal peptide" evidence="3">
    <location>
        <begin position="1"/>
        <end position="29"/>
    </location>
</feature>
<dbReference type="EMBL" id="VFPN01000001">
    <property type="protein sequence ID" value="TQM65638.1"/>
    <property type="molecule type" value="Genomic_DNA"/>
</dbReference>
<gene>
    <name evidence="5" type="ORF">FB466_0445</name>
</gene>
<feature type="domain" description="Fe/B12 periplasmic-binding" evidence="4">
    <location>
        <begin position="112"/>
        <end position="376"/>
    </location>
</feature>
<organism evidence="5 6">
    <name type="scientific">Klugiella xanthotipulae</name>
    <dbReference type="NCBI Taxonomy" id="244735"/>
    <lineage>
        <taxon>Bacteria</taxon>
        <taxon>Bacillati</taxon>
        <taxon>Actinomycetota</taxon>
        <taxon>Actinomycetes</taxon>
        <taxon>Micrococcales</taxon>
        <taxon>Microbacteriaceae</taxon>
        <taxon>Klugiella</taxon>
    </lineage>
</organism>
<comment type="similarity">
    <text evidence="1">Belongs to the bacterial solute-binding protein 8 family.</text>
</comment>
<dbReference type="PANTHER" id="PTHR30535:SF4">
    <property type="entry name" value="HEMIN-BINDING PERIPLASMIC PROTEIN HMUT"/>
    <property type="match status" value="1"/>
</dbReference>
<accession>A0A543I4V9</accession>
<evidence type="ECO:0000256" key="1">
    <source>
        <dbReference type="ARBA" id="ARBA00008814"/>
    </source>
</evidence>
<dbReference type="AlphaFoldDB" id="A0A543I4V9"/>
<sequence length="380" mass="39033">MNSLSRIRALASLGLVTLLGLTACSTTNPAPGTTTAVTRPACTSAQSFTTPLSELVPVGDPRVGSGPCTAALPDHTVTPRVPSGRQSLPTTVTSRDPAGDQRVTVTDTSRIIAFDIAGAIGETVFALGYGDSMVGRDVTTSFDAAQNLPVVTGSSHSINVESVLALNPTIVITDGTIGPLDVVLQLRDAGIPLVFIDRDPSLDGAVSKAHQVAEALGDAAAGDTLADSISTDITRVQEQIAALAPTDNADKPRIAFLYLRGTSRIYYLFGAGSGADDLIAALGGVDVASEIGWVGEKPMTDEALIEANPDLLLVMTKGLDSVGGPQGLVDSLEAVALTNAGKNLNIIDMADNDIMTFGPRTAEAVDALARAIYAPDAATR</sequence>
<dbReference type="Gene3D" id="3.40.50.1980">
    <property type="entry name" value="Nitrogenase molybdenum iron protein domain"/>
    <property type="match status" value="2"/>
</dbReference>
<evidence type="ECO:0000256" key="2">
    <source>
        <dbReference type="SAM" id="MobiDB-lite"/>
    </source>
</evidence>
<dbReference type="SUPFAM" id="SSF53807">
    <property type="entry name" value="Helical backbone' metal receptor"/>
    <property type="match status" value="1"/>
</dbReference>
<dbReference type="InterPro" id="IPR050902">
    <property type="entry name" value="ABC_Transporter_SBP"/>
</dbReference>
<dbReference type="PROSITE" id="PS50983">
    <property type="entry name" value="FE_B12_PBP"/>
    <property type="match status" value="1"/>
</dbReference>
<protein>
    <submittedName>
        <fullName evidence="5">Iron complex transport system substrate-binding protein</fullName>
    </submittedName>
</protein>
<feature type="compositionally biased region" description="Polar residues" evidence="2">
    <location>
        <begin position="84"/>
        <end position="94"/>
    </location>
</feature>
<feature type="region of interest" description="Disordered" evidence="2">
    <location>
        <begin position="74"/>
        <end position="102"/>
    </location>
</feature>
<feature type="chain" id="PRO_5039267655" evidence="3">
    <location>
        <begin position="30"/>
        <end position="380"/>
    </location>
</feature>
<dbReference type="InterPro" id="IPR002491">
    <property type="entry name" value="ABC_transptr_periplasmic_BD"/>
</dbReference>
<evidence type="ECO:0000313" key="6">
    <source>
        <dbReference type="Proteomes" id="UP000318331"/>
    </source>
</evidence>
<reference evidence="5 6" key="1">
    <citation type="submission" date="2019-06" db="EMBL/GenBank/DDBJ databases">
        <title>Sequencing the genomes of 1000 actinobacteria strains.</title>
        <authorList>
            <person name="Klenk H.-P."/>
        </authorList>
    </citation>
    <scope>NUCLEOTIDE SEQUENCE [LARGE SCALE GENOMIC DNA]</scope>
    <source>
        <strain evidence="5 6">DSM 18031</strain>
    </source>
</reference>